<name>E2A3C7_CAMFO</name>
<keyword evidence="2" id="KW-1185">Reference proteome</keyword>
<reference evidence="1 2" key="1">
    <citation type="journal article" date="2010" name="Science">
        <title>Genomic comparison of the ants Camponotus floridanus and Harpegnathos saltator.</title>
        <authorList>
            <person name="Bonasio R."/>
            <person name="Zhang G."/>
            <person name="Ye C."/>
            <person name="Mutti N.S."/>
            <person name="Fang X."/>
            <person name="Qin N."/>
            <person name="Donahue G."/>
            <person name="Yang P."/>
            <person name="Li Q."/>
            <person name="Li C."/>
            <person name="Zhang P."/>
            <person name="Huang Z."/>
            <person name="Berger S.L."/>
            <person name="Reinberg D."/>
            <person name="Wang J."/>
            <person name="Liebig J."/>
        </authorList>
    </citation>
    <scope>NUCLEOTIDE SEQUENCE [LARGE SCALE GENOMIC DNA]</scope>
    <source>
        <strain evidence="2">C129</strain>
    </source>
</reference>
<dbReference type="Proteomes" id="UP000000311">
    <property type="component" value="Unassembled WGS sequence"/>
</dbReference>
<evidence type="ECO:0000313" key="1">
    <source>
        <dbReference type="EMBL" id="EFN72071.1"/>
    </source>
</evidence>
<accession>E2A3C7</accession>
<dbReference type="EMBL" id="GL436364">
    <property type="protein sequence ID" value="EFN72071.1"/>
    <property type="molecule type" value="Genomic_DNA"/>
</dbReference>
<dbReference type="InParanoid" id="E2A3C7"/>
<protein>
    <submittedName>
        <fullName evidence="1">Uncharacterized protein</fullName>
    </submittedName>
</protein>
<organism evidence="2">
    <name type="scientific">Camponotus floridanus</name>
    <name type="common">Florida carpenter ant</name>
    <dbReference type="NCBI Taxonomy" id="104421"/>
    <lineage>
        <taxon>Eukaryota</taxon>
        <taxon>Metazoa</taxon>
        <taxon>Ecdysozoa</taxon>
        <taxon>Arthropoda</taxon>
        <taxon>Hexapoda</taxon>
        <taxon>Insecta</taxon>
        <taxon>Pterygota</taxon>
        <taxon>Neoptera</taxon>
        <taxon>Endopterygota</taxon>
        <taxon>Hymenoptera</taxon>
        <taxon>Apocrita</taxon>
        <taxon>Aculeata</taxon>
        <taxon>Formicoidea</taxon>
        <taxon>Formicidae</taxon>
        <taxon>Formicinae</taxon>
        <taxon>Camponotus</taxon>
    </lineage>
</organism>
<evidence type="ECO:0000313" key="2">
    <source>
        <dbReference type="Proteomes" id="UP000000311"/>
    </source>
</evidence>
<feature type="non-terminal residue" evidence="1">
    <location>
        <position position="1"/>
    </location>
</feature>
<gene>
    <name evidence="1" type="ORF">EAG_13804</name>
</gene>
<dbReference type="AlphaFoldDB" id="E2A3C7"/>
<feature type="non-terminal residue" evidence="1">
    <location>
        <position position="42"/>
    </location>
</feature>
<proteinExistence type="predicted"/>
<sequence length="42" mass="4941">LNSLIWTFASKHFYSRTKVVKIATLLTIIIFNERFMAILKVI</sequence>